<keyword evidence="1" id="KW-1133">Transmembrane helix</keyword>
<dbReference type="Proteomes" id="UP000554482">
    <property type="component" value="Unassembled WGS sequence"/>
</dbReference>
<sequence length="216" mass="24248">MNSGFGNEDSLIERDGNRILADSMPTDNALSFPQWKKLVECKLQNLEYCGNKLDERITEIKMETIMEVHDENFSEVQEKKAHGILTIILLAITVFIGYIIYLFQLAKKCTGYILALMIVGIIGVVAFGGTGIWTMMEVPGNERNIPLLGEVSTETRIKCRFLISIVTVGLFAILYLIFGYVVERDFWAQVRSKLLGSVTIATGGFMSEYSFLSFTC</sequence>
<reference evidence="2 3" key="1">
    <citation type="submission" date="2020-06" db="EMBL/GenBank/DDBJ databases">
        <title>Transcriptomic and genomic resources for Thalictrum thalictroides and T. hernandezii: Facilitating candidate gene discovery in an emerging model plant lineage.</title>
        <authorList>
            <person name="Arias T."/>
            <person name="Riano-Pachon D.M."/>
            <person name="Di Stilio V.S."/>
        </authorList>
    </citation>
    <scope>NUCLEOTIDE SEQUENCE [LARGE SCALE GENOMIC DNA]</scope>
    <source>
        <strain evidence="3">cv. WT478/WT964</strain>
        <tissue evidence="2">Leaves</tissue>
    </source>
</reference>
<evidence type="ECO:0000313" key="2">
    <source>
        <dbReference type="EMBL" id="KAF5184026.1"/>
    </source>
</evidence>
<keyword evidence="1" id="KW-0472">Membrane</keyword>
<feature type="transmembrane region" description="Helical" evidence="1">
    <location>
        <begin position="161"/>
        <end position="182"/>
    </location>
</feature>
<proteinExistence type="predicted"/>
<feature type="transmembrane region" description="Helical" evidence="1">
    <location>
        <begin position="113"/>
        <end position="136"/>
    </location>
</feature>
<feature type="transmembrane region" description="Helical" evidence="1">
    <location>
        <begin position="81"/>
        <end position="101"/>
    </location>
</feature>
<protein>
    <recommendedName>
        <fullName evidence="4">Transmembrane protein</fullName>
    </recommendedName>
</protein>
<gene>
    <name evidence="2" type="ORF">FRX31_026387</name>
</gene>
<keyword evidence="1" id="KW-0812">Transmembrane</keyword>
<accession>A0A7J6VFY2</accession>
<dbReference type="EMBL" id="JABWDY010032651">
    <property type="protein sequence ID" value="KAF5184026.1"/>
    <property type="molecule type" value="Genomic_DNA"/>
</dbReference>
<name>A0A7J6VFY2_THATH</name>
<dbReference type="AlphaFoldDB" id="A0A7J6VFY2"/>
<keyword evidence="3" id="KW-1185">Reference proteome</keyword>
<evidence type="ECO:0000313" key="3">
    <source>
        <dbReference type="Proteomes" id="UP000554482"/>
    </source>
</evidence>
<evidence type="ECO:0000256" key="1">
    <source>
        <dbReference type="SAM" id="Phobius"/>
    </source>
</evidence>
<organism evidence="2 3">
    <name type="scientific">Thalictrum thalictroides</name>
    <name type="common">Rue-anemone</name>
    <name type="synonym">Anemone thalictroides</name>
    <dbReference type="NCBI Taxonomy" id="46969"/>
    <lineage>
        <taxon>Eukaryota</taxon>
        <taxon>Viridiplantae</taxon>
        <taxon>Streptophyta</taxon>
        <taxon>Embryophyta</taxon>
        <taxon>Tracheophyta</taxon>
        <taxon>Spermatophyta</taxon>
        <taxon>Magnoliopsida</taxon>
        <taxon>Ranunculales</taxon>
        <taxon>Ranunculaceae</taxon>
        <taxon>Thalictroideae</taxon>
        <taxon>Thalictrum</taxon>
    </lineage>
</organism>
<comment type="caution">
    <text evidence="2">The sequence shown here is derived from an EMBL/GenBank/DDBJ whole genome shotgun (WGS) entry which is preliminary data.</text>
</comment>
<evidence type="ECO:0008006" key="4">
    <source>
        <dbReference type="Google" id="ProtNLM"/>
    </source>
</evidence>